<proteinExistence type="predicted"/>
<organism evidence="1 2">
    <name type="scientific">Portunus trituberculatus</name>
    <name type="common">Swimming crab</name>
    <name type="synonym">Neptunus trituberculatus</name>
    <dbReference type="NCBI Taxonomy" id="210409"/>
    <lineage>
        <taxon>Eukaryota</taxon>
        <taxon>Metazoa</taxon>
        <taxon>Ecdysozoa</taxon>
        <taxon>Arthropoda</taxon>
        <taxon>Crustacea</taxon>
        <taxon>Multicrustacea</taxon>
        <taxon>Malacostraca</taxon>
        <taxon>Eumalacostraca</taxon>
        <taxon>Eucarida</taxon>
        <taxon>Decapoda</taxon>
        <taxon>Pleocyemata</taxon>
        <taxon>Brachyura</taxon>
        <taxon>Eubrachyura</taxon>
        <taxon>Portunoidea</taxon>
        <taxon>Portunidae</taxon>
        <taxon>Portuninae</taxon>
        <taxon>Portunus</taxon>
    </lineage>
</organism>
<gene>
    <name evidence="1" type="ORF">E2C01_094008</name>
</gene>
<dbReference type="EMBL" id="VSRR010114942">
    <property type="protein sequence ID" value="MPC98632.1"/>
    <property type="molecule type" value="Genomic_DNA"/>
</dbReference>
<name>A0A5B7JRD0_PORTR</name>
<sequence length="108" mass="11533">MSVSNVPRAVLTPPSLRPCLPPRVSPGRSTPPQLCCGRSSYLAFLGRGQQHVKNVLPQASITAWRPPGRVTCFTAPITHGSLSRSGSRMRTEDACLVSHLHLAQPAPG</sequence>
<dbReference type="AlphaFoldDB" id="A0A5B7JRD0"/>
<evidence type="ECO:0000313" key="1">
    <source>
        <dbReference type="EMBL" id="MPC98632.1"/>
    </source>
</evidence>
<reference evidence="1 2" key="1">
    <citation type="submission" date="2019-05" db="EMBL/GenBank/DDBJ databases">
        <title>Another draft genome of Portunus trituberculatus and its Hox gene families provides insights of decapod evolution.</title>
        <authorList>
            <person name="Jeong J.-H."/>
            <person name="Song I."/>
            <person name="Kim S."/>
            <person name="Choi T."/>
            <person name="Kim D."/>
            <person name="Ryu S."/>
            <person name="Kim W."/>
        </authorList>
    </citation>
    <scope>NUCLEOTIDE SEQUENCE [LARGE SCALE GENOMIC DNA]</scope>
    <source>
        <tissue evidence="1">Muscle</tissue>
    </source>
</reference>
<comment type="caution">
    <text evidence="1">The sequence shown here is derived from an EMBL/GenBank/DDBJ whole genome shotgun (WGS) entry which is preliminary data.</text>
</comment>
<keyword evidence="2" id="KW-1185">Reference proteome</keyword>
<evidence type="ECO:0000313" key="2">
    <source>
        <dbReference type="Proteomes" id="UP000324222"/>
    </source>
</evidence>
<protein>
    <submittedName>
        <fullName evidence="1">Uncharacterized protein</fullName>
    </submittedName>
</protein>
<accession>A0A5B7JRD0</accession>
<dbReference type="Proteomes" id="UP000324222">
    <property type="component" value="Unassembled WGS sequence"/>
</dbReference>